<dbReference type="HOGENOM" id="CLU_1300890_0_0_1"/>
<accession>T1F841</accession>
<dbReference type="RefSeq" id="XP_009019165.1">
    <property type="nucleotide sequence ID" value="XM_009020917.1"/>
</dbReference>
<organism evidence="2 3">
    <name type="scientific">Helobdella robusta</name>
    <name type="common">Californian leech</name>
    <dbReference type="NCBI Taxonomy" id="6412"/>
    <lineage>
        <taxon>Eukaryota</taxon>
        <taxon>Metazoa</taxon>
        <taxon>Spiralia</taxon>
        <taxon>Lophotrochozoa</taxon>
        <taxon>Annelida</taxon>
        <taxon>Clitellata</taxon>
        <taxon>Hirudinea</taxon>
        <taxon>Rhynchobdellida</taxon>
        <taxon>Glossiphoniidae</taxon>
        <taxon>Helobdella</taxon>
    </lineage>
</organism>
<evidence type="ECO:0000313" key="1">
    <source>
        <dbReference type="EMBL" id="ESO02951.1"/>
    </source>
</evidence>
<protein>
    <submittedName>
        <fullName evidence="1 2">Uncharacterized protein</fullName>
    </submittedName>
</protein>
<name>T1F841_HELRO</name>
<dbReference type="GeneID" id="20204990"/>
<proteinExistence type="predicted"/>
<dbReference type="EnsemblMetazoa" id="HelroT174427">
    <property type="protein sequence ID" value="HelroP174427"/>
    <property type="gene ID" value="HelroG174427"/>
</dbReference>
<evidence type="ECO:0000313" key="2">
    <source>
        <dbReference type="EnsemblMetazoa" id="HelroP174427"/>
    </source>
</evidence>
<reference evidence="3" key="1">
    <citation type="submission" date="2012-12" db="EMBL/GenBank/DDBJ databases">
        <authorList>
            <person name="Hellsten U."/>
            <person name="Grimwood J."/>
            <person name="Chapman J.A."/>
            <person name="Shapiro H."/>
            <person name="Aerts A."/>
            <person name="Otillar R.P."/>
            <person name="Terry A.Y."/>
            <person name="Boore J.L."/>
            <person name="Simakov O."/>
            <person name="Marletaz F."/>
            <person name="Cho S.-J."/>
            <person name="Edsinger-Gonzales E."/>
            <person name="Havlak P."/>
            <person name="Kuo D.-H."/>
            <person name="Larsson T."/>
            <person name="Lv J."/>
            <person name="Arendt D."/>
            <person name="Savage R."/>
            <person name="Osoegawa K."/>
            <person name="de Jong P."/>
            <person name="Lindberg D.R."/>
            <person name="Seaver E.C."/>
            <person name="Weisblat D.A."/>
            <person name="Putnam N.H."/>
            <person name="Grigoriev I.V."/>
            <person name="Rokhsar D.S."/>
        </authorList>
    </citation>
    <scope>NUCLEOTIDE SEQUENCE</scope>
</reference>
<evidence type="ECO:0000313" key="3">
    <source>
        <dbReference type="Proteomes" id="UP000015101"/>
    </source>
</evidence>
<reference evidence="1 3" key="2">
    <citation type="journal article" date="2013" name="Nature">
        <title>Insights into bilaterian evolution from three spiralian genomes.</title>
        <authorList>
            <person name="Simakov O."/>
            <person name="Marletaz F."/>
            <person name="Cho S.J."/>
            <person name="Edsinger-Gonzales E."/>
            <person name="Havlak P."/>
            <person name="Hellsten U."/>
            <person name="Kuo D.H."/>
            <person name="Larsson T."/>
            <person name="Lv J."/>
            <person name="Arendt D."/>
            <person name="Savage R."/>
            <person name="Osoegawa K."/>
            <person name="de Jong P."/>
            <person name="Grimwood J."/>
            <person name="Chapman J.A."/>
            <person name="Shapiro H."/>
            <person name="Aerts A."/>
            <person name="Otillar R.P."/>
            <person name="Terry A.Y."/>
            <person name="Boore J.L."/>
            <person name="Grigoriev I.V."/>
            <person name="Lindberg D.R."/>
            <person name="Seaver E.C."/>
            <person name="Weisblat D.A."/>
            <person name="Putnam N.H."/>
            <person name="Rokhsar D.S."/>
        </authorList>
    </citation>
    <scope>NUCLEOTIDE SEQUENCE</scope>
</reference>
<dbReference type="InParanoid" id="T1F841"/>
<keyword evidence="3" id="KW-1185">Reference proteome</keyword>
<dbReference type="AlphaFoldDB" id="T1F841"/>
<dbReference type="EMBL" id="KB096716">
    <property type="protein sequence ID" value="ESO02951.1"/>
    <property type="molecule type" value="Genomic_DNA"/>
</dbReference>
<dbReference type="CTD" id="20204990"/>
<reference evidence="2" key="3">
    <citation type="submission" date="2015-06" db="UniProtKB">
        <authorList>
            <consortium name="EnsemblMetazoa"/>
        </authorList>
    </citation>
    <scope>IDENTIFICATION</scope>
</reference>
<gene>
    <name evidence="2" type="primary">20204990</name>
    <name evidence="1" type="ORF">HELRODRAFT_174427</name>
</gene>
<dbReference type="KEGG" id="hro:HELRODRAFT_174427"/>
<dbReference type="EMBL" id="AMQM01004910">
    <property type="status" value="NOT_ANNOTATED_CDS"/>
    <property type="molecule type" value="Genomic_DNA"/>
</dbReference>
<dbReference type="Proteomes" id="UP000015101">
    <property type="component" value="Unassembled WGS sequence"/>
</dbReference>
<sequence length="212" mass="24065">MHPFKFIFGTLPKILNGISMHSIWSDKAISMIDSVLCQSRNSGNVRISGPLAKHAVVLWAAKWPHHVEGFLGNVIYAVKNPTLPKWLGPFIPCPFVTRHQTLVNLNNSTGSTNYFWVVSYLICTELAMEVEPAVWFVQRHICSSADFLELYKRINFPQMHVIPDDSNPCCITQSTAFCFEFMSFVNSIDDRLLTAGKFMAKDEFKMSDREIG</sequence>